<keyword evidence="1" id="KW-0812">Transmembrane</keyword>
<feature type="domain" description="Nodulin homeobox N-terminal" evidence="2">
    <location>
        <begin position="94"/>
        <end position="268"/>
    </location>
</feature>
<keyword evidence="4" id="KW-1185">Reference proteome</keyword>
<comment type="caution">
    <text evidence="3">The sequence shown here is derived from an EMBL/GenBank/DDBJ whole genome shotgun (WGS) entry which is preliminary data.</text>
</comment>
<dbReference type="PANTHER" id="PTHR35743:SF1">
    <property type="entry name" value="NODULIN HOMEOBOX"/>
    <property type="match status" value="1"/>
</dbReference>
<gene>
    <name evidence="3" type="ORF">SASPL_156171</name>
</gene>
<evidence type="ECO:0000259" key="2">
    <source>
        <dbReference type="Pfam" id="PF25246"/>
    </source>
</evidence>
<accession>A0A8X8VX52</accession>
<dbReference type="InterPro" id="IPR039325">
    <property type="entry name" value="NDX"/>
</dbReference>
<keyword evidence="1" id="KW-0472">Membrane</keyword>
<protein>
    <recommendedName>
        <fullName evidence="2">Nodulin homeobox N-terminal domain-containing protein</fullName>
    </recommendedName>
</protein>
<evidence type="ECO:0000313" key="4">
    <source>
        <dbReference type="Proteomes" id="UP000298416"/>
    </source>
</evidence>
<feature type="transmembrane region" description="Helical" evidence="1">
    <location>
        <begin position="148"/>
        <end position="168"/>
    </location>
</feature>
<evidence type="ECO:0000313" key="3">
    <source>
        <dbReference type="EMBL" id="KAG6384033.1"/>
    </source>
</evidence>
<organism evidence="3">
    <name type="scientific">Salvia splendens</name>
    <name type="common">Scarlet sage</name>
    <dbReference type="NCBI Taxonomy" id="180675"/>
    <lineage>
        <taxon>Eukaryota</taxon>
        <taxon>Viridiplantae</taxon>
        <taxon>Streptophyta</taxon>
        <taxon>Embryophyta</taxon>
        <taxon>Tracheophyta</taxon>
        <taxon>Spermatophyta</taxon>
        <taxon>Magnoliopsida</taxon>
        <taxon>eudicotyledons</taxon>
        <taxon>Gunneridae</taxon>
        <taxon>Pentapetalae</taxon>
        <taxon>asterids</taxon>
        <taxon>lamiids</taxon>
        <taxon>Lamiales</taxon>
        <taxon>Lamiaceae</taxon>
        <taxon>Nepetoideae</taxon>
        <taxon>Mentheae</taxon>
        <taxon>Salviinae</taxon>
        <taxon>Salvia</taxon>
        <taxon>Salvia subgen. Calosphace</taxon>
        <taxon>core Calosphace</taxon>
    </lineage>
</organism>
<dbReference type="GO" id="GO:0003697">
    <property type="term" value="F:single-stranded DNA binding"/>
    <property type="evidence" value="ECO:0007669"/>
    <property type="project" value="InterPro"/>
</dbReference>
<dbReference type="AlphaFoldDB" id="A0A8X8VX52"/>
<reference evidence="3" key="2">
    <citation type="submission" date="2020-08" db="EMBL/GenBank/DDBJ databases">
        <title>Plant Genome Project.</title>
        <authorList>
            <person name="Zhang R.-G."/>
        </authorList>
    </citation>
    <scope>NUCLEOTIDE SEQUENCE</scope>
    <source>
        <strain evidence="3">Huo1</strain>
        <tissue evidence="3">Leaf</tissue>
    </source>
</reference>
<sequence>MTAHRYCRRSIAAGTDSPLRIHSLDSLADSGLRRFGAAPSVPVALSSVPPSGERHSRIHRAVAAVGVSLRSVSFSSHIGCTVNFVGLPWTSRLRNLPLHLIAAIMVWEREKSTFKYLLCGILLLHSMCDLASRVPKIEQISEEQLIDLVFYLLVLLGAYIQVNIHFLIRYCSLQLLTVIVSSQYQEVALALTAYYKVAIQDLVYICKEAAFAAVCVDVKYLRTNDSSRSVSPTTEETLNHLGCSVILLFNFYSLCVSKSYFGNALLTNRFF</sequence>
<name>A0A8X8VX52_SALSN</name>
<dbReference type="Proteomes" id="UP000298416">
    <property type="component" value="Unassembled WGS sequence"/>
</dbReference>
<dbReference type="PANTHER" id="PTHR35743">
    <property type="entry name" value="NODULIN HOMEOBOX"/>
    <property type="match status" value="1"/>
</dbReference>
<keyword evidence="1" id="KW-1133">Transmembrane helix</keyword>
<evidence type="ECO:0000256" key="1">
    <source>
        <dbReference type="SAM" id="Phobius"/>
    </source>
</evidence>
<dbReference type="GO" id="GO:0009908">
    <property type="term" value="P:flower development"/>
    <property type="evidence" value="ECO:0007669"/>
    <property type="project" value="InterPro"/>
</dbReference>
<proteinExistence type="predicted"/>
<dbReference type="InterPro" id="IPR057287">
    <property type="entry name" value="Ndx_N"/>
</dbReference>
<dbReference type="Pfam" id="PF25246">
    <property type="entry name" value="Nodulin_N"/>
    <property type="match status" value="1"/>
</dbReference>
<dbReference type="EMBL" id="PNBA02000307">
    <property type="protein sequence ID" value="KAG6384033.1"/>
    <property type="molecule type" value="Genomic_DNA"/>
</dbReference>
<reference evidence="3" key="1">
    <citation type="submission" date="2018-01" db="EMBL/GenBank/DDBJ databases">
        <authorList>
            <person name="Mao J.F."/>
        </authorList>
    </citation>
    <scope>NUCLEOTIDE SEQUENCE</scope>
    <source>
        <strain evidence="3">Huo1</strain>
        <tissue evidence="3">Leaf</tissue>
    </source>
</reference>